<dbReference type="InterPro" id="IPR011527">
    <property type="entry name" value="ABC1_TM_dom"/>
</dbReference>
<dbReference type="SUPFAM" id="SSF52540">
    <property type="entry name" value="P-loop containing nucleoside triphosphate hydrolases"/>
    <property type="match status" value="1"/>
</dbReference>
<dbReference type="InterPro" id="IPR039421">
    <property type="entry name" value="Type_1_exporter"/>
</dbReference>
<sequence length="868" mass="91006">MERDPIRLAWRAAPGLHAAAVALSVGLGGGLCLLTLLCLRDLVGVLMSDEAAIQPFLRVVLPLPGTIPDIVVSNGWLLSSADLERAALLGVAFGALAMGGLGWIVTGLCFRAQSRAVLALRAEVTEAILVAPPGARDELRSLASLVGQMLRRLDGMLAVAIVVPALALGGIVLALLTAAMAAPRLVPAAAAGLLAGGLARLLVLRRAAARATLRRSESAAAEGRLLDLVQRMPAVRAHGTRATEARRLDAQARATKDLLARAEARLAYARTPALVLAAILPAIGLAAALWRGSADAGAPRGIPVEPGAFVAATGAFAVALILMAAGMRVLSARTETAPLFAQVARLLDGLSARRRGMADRPVPRSGLLAARGAGGYDPASGERLAGVDLALPMPSHAAITGGRGSGARVLAALLSGQVEPSAGSLTYDGVEMRSFEPSERARRIALAQGEAILVEGSLRENILYGAQAGDAAEGDLVTILRLTGLDAFAYTRGLVGRVDPAAQPELAGALVAARRLVRAALAADGAERLVEPFDPALYNHQATVGENILFGEAVGPTFAGEALAAHPYLRAVLEAEELTRPLSEIGLQVARSTVEIFADLPADHPLFDAFSLFPASERGYFEDLVGRQADASAWRRGPAGQRDRDRLIGLALRYSETRHRFGLIDGPFEERIVEARRSFARMLPPHLSGTIEFYDPDRVNVAASLEENLLFGRIAYGEAGAEARVRGVARRVLAEQGLERAVYRLGLDSRLDPRPSGGALGEGSVGSRERVAIDLARCLARRPDILVVAILDERGKADDVRERLDTLRAARTGLGLVVCLPEGVDPAELAPFDAVIAVERNTVAAVTVPADARPPTPARQDAPQPADA</sequence>
<evidence type="ECO:0000256" key="3">
    <source>
        <dbReference type="ARBA" id="ARBA00022989"/>
    </source>
</evidence>
<feature type="compositionally biased region" description="Low complexity" evidence="5">
    <location>
        <begin position="858"/>
        <end position="868"/>
    </location>
</feature>
<evidence type="ECO:0000259" key="7">
    <source>
        <dbReference type="PROSITE" id="PS50929"/>
    </source>
</evidence>
<feature type="transmembrane region" description="Helical" evidence="6">
    <location>
        <begin position="86"/>
        <end position="110"/>
    </location>
</feature>
<dbReference type="RefSeq" id="WP_238273671.1">
    <property type="nucleotide sequence ID" value="NZ_BPQR01000003.1"/>
</dbReference>
<dbReference type="InterPro" id="IPR036640">
    <property type="entry name" value="ABC1_TM_sf"/>
</dbReference>
<dbReference type="PANTHER" id="PTHR24221:SF654">
    <property type="entry name" value="ATP-BINDING CASSETTE SUB-FAMILY B MEMBER 6"/>
    <property type="match status" value="1"/>
</dbReference>
<dbReference type="Gene3D" id="3.40.50.300">
    <property type="entry name" value="P-loop containing nucleotide triphosphate hydrolases"/>
    <property type="match status" value="2"/>
</dbReference>
<feature type="transmembrane region" description="Helical" evidence="6">
    <location>
        <begin position="271"/>
        <end position="290"/>
    </location>
</feature>
<feature type="region of interest" description="Disordered" evidence="5">
    <location>
        <begin position="849"/>
        <end position="868"/>
    </location>
</feature>
<organism evidence="8 9">
    <name type="scientific">Methylobacterium jeotgali</name>
    <dbReference type="NCBI Taxonomy" id="381630"/>
    <lineage>
        <taxon>Bacteria</taxon>
        <taxon>Pseudomonadati</taxon>
        <taxon>Pseudomonadota</taxon>
        <taxon>Alphaproteobacteria</taxon>
        <taxon>Hyphomicrobiales</taxon>
        <taxon>Methylobacteriaceae</taxon>
        <taxon>Methylobacterium</taxon>
    </lineage>
</organism>
<keyword evidence="3 6" id="KW-1133">Transmembrane helix</keyword>
<comment type="subcellular location">
    <subcellularLocation>
        <location evidence="1">Cell membrane</location>
        <topology evidence="1">Multi-pass membrane protein</topology>
    </subcellularLocation>
</comment>
<keyword evidence="4 6" id="KW-0472">Membrane</keyword>
<feature type="transmembrane region" description="Helical" evidence="6">
    <location>
        <begin position="185"/>
        <end position="204"/>
    </location>
</feature>
<dbReference type="PANTHER" id="PTHR24221">
    <property type="entry name" value="ATP-BINDING CASSETTE SUB-FAMILY B"/>
    <property type="match status" value="1"/>
</dbReference>
<dbReference type="PROSITE" id="PS50929">
    <property type="entry name" value="ABC_TM1F"/>
    <property type="match status" value="1"/>
</dbReference>
<feature type="transmembrane region" description="Helical" evidence="6">
    <location>
        <begin position="12"/>
        <end position="37"/>
    </location>
</feature>
<evidence type="ECO:0000256" key="4">
    <source>
        <dbReference type="ARBA" id="ARBA00023136"/>
    </source>
</evidence>
<keyword evidence="2 6" id="KW-0812">Transmembrane</keyword>
<name>A0ABQ4SNZ7_9HYPH</name>
<evidence type="ECO:0000313" key="8">
    <source>
        <dbReference type="EMBL" id="GJE04946.1"/>
    </source>
</evidence>
<accession>A0ABQ4SNZ7</accession>
<evidence type="ECO:0000256" key="1">
    <source>
        <dbReference type="ARBA" id="ARBA00004651"/>
    </source>
</evidence>
<protein>
    <recommendedName>
        <fullName evidence="7">ABC transmembrane type-1 domain-containing protein</fullName>
    </recommendedName>
</protein>
<dbReference type="InterPro" id="IPR027417">
    <property type="entry name" value="P-loop_NTPase"/>
</dbReference>
<feature type="transmembrane region" description="Helical" evidence="6">
    <location>
        <begin position="310"/>
        <end position="330"/>
    </location>
</feature>
<evidence type="ECO:0000256" key="5">
    <source>
        <dbReference type="SAM" id="MobiDB-lite"/>
    </source>
</evidence>
<dbReference type="Gene3D" id="1.20.1560.10">
    <property type="entry name" value="ABC transporter type 1, transmembrane domain"/>
    <property type="match status" value="1"/>
</dbReference>
<feature type="transmembrane region" description="Helical" evidence="6">
    <location>
        <begin position="157"/>
        <end position="179"/>
    </location>
</feature>
<evidence type="ECO:0000256" key="2">
    <source>
        <dbReference type="ARBA" id="ARBA00022692"/>
    </source>
</evidence>
<dbReference type="Proteomes" id="UP001055102">
    <property type="component" value="Unassembled WGS sequence"/>
</dbReference>
<reference evidence="8" key="2">
    <citation type="submission" date="2021-08" db="EMBL/GenBank/DDBJ databases">
        <authorList>
            <person name="Tani A."/>
            <person name="Ola A."/>
            <person name="Ogura Y."/>
            <person name="Katsura K."/>
            <person name="Hayashi T."/>
        </authorList>
    </citation>
    <scope>NUCLEOTIDE SEQUENCE</scope>
    <source>
        <strain evidence="8">LMG 23639</strain>
    </source>
</reference>
<gene>
    <name evidence="8" type="ORF">AOPFMNJM_0238</name>
</gene>
<evidence type="ECO:0000256" key="6">
    <source>
        <dbReference type="SAM" id="Phobius"/>
    </source>
</evidence>
<comment type="caution">
    <text evidence="8">The sequence shown here is derived from an EMBL/GenBank/DDBJ whole genome shotgun (WGS) entry which is preliminary data.</text>
</comment>
<dbReference type="SUPFAM" id="SSF90123">
    <property type="entry name" value="ABC transporter transmembrane region"/>
    <property type="match status" value="1"/>
</dbReference>
<feature type="domain" description="ABC transmembrane type-1" evidence="7">
    <location>
        <begin position="19"/>
        <end position="335"/>
    </location>
</feature>
<dbReference type="EMBL" id="BPQR01000003">
    <property type="protein sequence ID" value="GJE04946.1"/>
    <property type="molecule type" value="Genomic_DNA"/>
</dbReference>
<proteinExistence type="predicted"/>
<reference evidence="8" key="1">
    <citation type="journal article" date="2021" name="Front. Microbiol.">
        <title>Comprehensive Comparative Genomics and Phenotyping of Methylobacterium Species.</title>
        <authorList>
            <person name="Alessa O."/>
            <person name="Ogura Y."/>
            <person name="Fujitani Y."/>
            <person name="Takami H."/>
            <person name="Hayashi T."/>
            <person name="Sahin N."/>
            <person name="Tani A."/>
        </authorList>
    </citation>
    <scope>NUCLEOTIDE SEQUENCE</scope>
    <source>
        <strain evidence="8">LMG 23639</strain>
    </source>
</reference>
<keyword evidence="9" id="KW-1185">Reference proteome</keyword>
<evidence type="ECO:0000313" key="9">
    <source>
        <dbReference type="Proteomes" id="UP001055102"/>
    </source>
</evidence>